<dbReference type="InterPro" id="IPR011990">
    <property type="entry name" value="TPR-like_helical_dom_sf"/>
</dbReference>
<evidence type="ECO:0000256" key="1">
    <source>
        <dbReference type="ARBA" id="ARBA00023125"/>
    </source>
</evidence>
<evidence type="ECO:0000313" key="5">
    <source>
        <dbReference type="EMBL" id="QPG59363.1"/>
    </source>
</evidence>
<feature type="domain" description="OmpR/PhoB-type" evidence="4">
    <location>
        <begin position="1"/>
        <end position="93"/>
    </location>
</feature>
<reference evidence="5" key="1">
    <citation type="submission" date="2021-07" db="EMBL/GenBank/DDBJ databases">
        <title>Shewanella sp. YLB-07 whole genome sequence.</title>
        <authorList>
            <person name="Yu L."/>
        </authorList>
    </citation>
    <scope>NUCLEOTIDE SEQUENCE</scope>
    <source>
        <strain evidence="5">YLB-08</strain>
    </source>
</reference>
<evidence type="ECO:0000256" key="2">
    <source>
        <dbReference type="PROSITE-ProRule" id="PRU01091"/>
    </source>
</evidence>
<keyword evidence="3" id="KW-0812">Transmembrane</keyword>
<feature type="transmembrane region" description="Helical" evidence="3">
    <location>
        <begin position="124"/>
        <end position="143"/>
    </location>
</feature>
<dbReference type="PROSITE" id="PS51755">
    <property type="entry name" value="OMPR_PHOB"/>
    <property type="match status" value="1"/>
</dbReference>
<dbReference type="Gene3D" id="1.10.10.10">
    <property type="entry name" value="Winged helix-like DNA-binding domain superfamily/Winged helix DNA-binding domain"/>
    <property type="match status" value="1"/>
</dbReference>
<dbReference type="SMART" id="SM00862">
    <property type="entry name" value="Trans_reg_C"/>
    <property type="match status" value="1"/>
</dbReference>
<keyword evidence="1 2" id="KW-0238">DNA-binding</keyword>
<evidence type="ECO:0000256" key="3">
    <source>
        <dbReference type="SAM" id="Phobius"/>
    </source>
</evidence>
<feature type="DNA-binding region" description="OmpR/PhoB-type" evidence="2">
    <location>
        <begin position="1"/>
        <end position="93"/>
    </location>
</feature>
<keyword evidence="3" id="KW-1133">Transmembrane helix</keyword>
<gene>
    <name evidence="5" type="ORF">FM038_019720</name>
</gene>
<sequence>MRYRFTEFEFDSKSLVLLKNDQAVPIRHNEAKVLTLLLEQAKHVMSKEDILSHVWQDKVVSEQAIFQNISHLRALFGNVAIKTFPKRGYQWQLDFEIVAPAPLDIALHSEQESPVSAIPQTQPYWLYVALVALVICIIGIINWPSEPIHLNDESAIKIAYIPFSNISDNTQEQAQLVLQDSELFDFTPLAHLETTQFLTSAELEYPHLSQSNPFILTGNIRVHQQLTHLDFSIKGPFDEWQGQLAGSSTKDVLEQLRQHLAQTLIYDLLSKPQAPELKQAKLSIAYQQAPDDLIILGKLILSYLRTQELEKAMVMADKLAEQAQSQEDPQQIGNAYLFQSQILTSKKLYDLSAHKLALAIEQFEKINDLNRQADAWHSKSWLHYQQDDYAAIKITLLRSAQLALDAQDIPRELDALTYLSVLAHKKHQEDDKYLYLQQAENKMREYQLPIYHFAKVPFHYAIFAENPADKEPHLQRVLEFTALTPDHWVAQSSRRQLMTHYINFNRLGEAQGLVDDLTADNVYNSYLKTVLAQAKQQTEAFINHAKRTFEQAQLSGELSIGLDIALLLCSASNQQVNYDFYSQYISENAPSYWRQANETELLALKI</sequence>
<dbReference type="CDD" id="cd00383">
    <property type="entry name" value="trans_reg_C"/>
    <property type="match status" value="1"/>
</dbReference>
<dbReference type="InterPro" id="IPR001867">
    <property type="entry name" value="OmpR/PhoB-type_DNA-bd"/>
</dbReference>
<organism evidence="5 6">
    <name type="scientific">Shewanella eurypsychrophilus</name>
    <dbReference type="NCBI Taxonomy" id="2593656"/>
    <lineage>
        <taxon>Bacteria</taxon>
        <taxon>Pseudomonadati</taxon>
        <taxon>Pseudomonadota</taxon>
        <taxon>Gammaproteobacteria</taxon>
        <taxon>Alteromonadales</taxon>
        <taxon>Shewanellaceae</taxon>
        <taxon>Shewanella</taxon>
    </lineage>
</organism>
<name>A0ABX6VC20_9GAMM</name>
<proteinExistence type="predicted"/>
<dbReference type="InterPro" id="IPR016032">
    <property type="entry name" value="Sig_transdc_resp-reg_C-effctor"/>
</dbReference>
<keyword evidence="3" id="KW-0472">Membrane</keyword>
<keyword evidence="6" id="KW-1185">Reference proteome</keyword>
<evidence type="ECO:0000313" key="6">
    <source>
        <dbReference type="Proteomes" id="UP000316416"/>
    </source>
</evidence>
<dbReference type="SUPFAM" id="SSF48452">
    <property type="entry name" value="TPR-like"/>
    <property type="match status" value="1"/>
</dbReference>
<dbReference type="InterPro" id="IPR036388">
    <property type="entry name" value="WH-like_DNA-bd_sf"/>
</dbReference>
<evidence type="ECO:0000259" key="4">
    <source>
        <dbReference type="PROSITE" id="PS51755"/>
    </source>
</evidence>
<dbReference type="Pfam" id="PF00486">
    <property type="entry name" value="Trans_reg_C"/>
    <property type="match status" value="1"/>
</dbReference>
<protein>
    <submittedName>
        <fullName evidence="5">Winged helix-turn-helix domain-containing protein</fullName>
    </submittedName>
</protein>
<accession>A0ABX6VC20</accession>
<dbReference type="Gene3D" id="1.25.40.10">
    <property type="entry name" value="Tetratricopeptide repeat domain"/>
    <property type="match status" value="1"/>
</dbReference>
<dbReference type="EMBL" id="CP045503">
    <property type="protein sequence ID" value="QPG59363.1"/>
    <property type="molecule type" value="Genomic_DNA"/>
</dbReference>
<dbReference type="SUPFAM" id="SSF46894">
    <property type="entry name" value="C-terminal effector domain of the bipartite response regulators"/>
    <property type="match status" value="1"/>
</dbReference>
<dbReference type="Proteomes" id="UP000316416">
    <property type="component" value="Chromosome"/>
</dbReference>